<evidence type="ECO:0000313" key="3">
    <source>
        <dbReference type="Proteomes" id="UP000526083"/>
    </source>
</evidence>
<dbReference type="AlphaFoldDB" id="A0A7W3JPB8"/>
<comment type="caution">
    <text evidence="2">The sequence shown here is derived from an EMBL/GenBank/DDBJ whole genome shotgun (WGS) entry which is preliminary data.</text>
</comment>
<protein>
    <submittedName>
        <fullName evidence="2">Lysophospholipase L1-like esterase</fullName>
    </submittedName>
</protein>
<organism evidence="2 3">
    <name type="scientific">Microbacterium halimionae</name>
    <dbReference type="NCBI Taxonomy" id="1526413"/>
    <lineage>
        <taxon>Bacteria</taxon>
        <taxon>Bacillati</taxon>
        <taxon>Actinomycetota</taxon>
        <taxon>Actinomycetes</taxon>
        <taxon>Micrococcales</taxon>
        <taxon>Microbacteriaceae</taxon>
        <taxon>Microbacterium</taxon>
    </lineage>
</organism>
<dbReference type="SUPFAM" id="SSF52266">
    <property type="entry name" value="SGNH hydrolase"/>
    <property type="match status" value="1"/>
</dbReference>
<dbReference type="Gene3D" id="3.40.50.1110">
    <property type="entry name" value="SGNH hydrolase"/>
    <property type="match status" value="1"/>
</dbReference>
<dbReference type="InterPro" id="IPR036514">
    <property type="entry name" value="SGNH_hydro_sf"/>
</dbReference>
<dbReference type="Proteomes" id="UP000526083">
    <property type="component" value="Unassembled WGS sequence"/>
</dbReference>
<dbReference type="Pfam" id="PF13472">
    <property type="entry name" value="Lipase_GDSL_2"/>
    <property type="match status" value="1"/>
</dbReference>
<dbReference type="InterPro" id="IPR013830">
    <property type="entry name" value="SGNH_hydro"/>
</dbReference>
<dbReference type="EMBL" id="JACGWY010000002">
    <property type="protein sequence ID" value="MBA8816546.1"/>
    <property type="molecule type" value="Genomic_DNA"/>
</dbReference>
<gene>
    <name evidence="2" type="ORF">FHX48_001619</name>
</gene>
<proteinExistence type="predicted"/>
<dbReference type="CDD" id="cd00229">
    <property type="entry name" value="SGNH_hydrolase"/>
    <property type="match status" value="1"/>
</dbReference>
<dbReference type="RefSeq" id="WP_167047263.1">
    <property type="nucleotide sequence ID" value="NZ_JAAOZB010000001.1"/>
</dbReference>
<dbReference type="PANTHER" id="PTHR30383">
    <property type="entry name" value="THIOESTERASE 1/PROTEASE 1/LYSOPHOSPHOLIPASE L1"/>
    <property type="match status" value="1"/>
</dbReference>
<feature type="domain" description="SGNH hydrolase-type esterase" evidence="1">
    <location>
        <begin position="68"/>
        <end position="238"/>
    </location>
</feature>
<accession>A0A7W3JPB8</accession>
<evidence type="ECO:0000259" key="1">
    <source>
        <dbReference type="Pfam" id="PF13472"/>
    </source>
</evidence>
<keyword evidence="3" id="KW-1185">Reference proteome</keyword>
<sequence>MSRVVSRRIPRNLAVLLALACAVSLVAVTALWRPWAGEAPTSRADAGSAGSTGVVAGLELPENPRVLVFGDSWTYGSAATSPDEGYAYVLADLLEGETIVDGVRGSGYLKTGLDGGTFVERAQELDPALSPDLVIVQGSINDRKLGSDGYADAVTTVWDTIASIYPDATIVILGPAPQVLPVEKATARIDNDLAQLAAERGWPYISPVQEAWITPANYSWVIDTSATGRDHPTTAGHAYLAERVAEALSTFRVNAPAQ</sequence>
<name>A0A7W3JPB8_9MICO</name>
<evidence type="ECO:0000313" key="2">
    <source>
        <dbReference type="EMBL" id="MBA8816546.1"/>
    </source>
</evidence>
<dbReference type="InterPro" id="IPR051532">
    <property type="entry name" value="Ester_Hydrolysis_Enzymes"/>
</dbReference>
<reference evidence="2 3" key="1">
    <citation type="submission" date="2020-07" db="EMBL/GenBank/DDBJ databases">
        <title>Sequencing the genomes of 1000 actinobacteria strains.</title>
        <authorList>
            <person name="Klenk H.-P."/>
        </authorList>
    </citation>
    <scope>NUCLEOTIDE SEQUENCE [LARGE SCALE GENOMIC DNA]</scope>
    <source>
        <strain evidence="2 3">DSM 27576</strain>
    </source>
</reference>